<dbReference type="GO" id="GO:0016787">
    <property type="term" value="F:hydrolase activity"/>
    <property type="evidence" value="ECO:0007669"/>
    <property type="project" value="UniProtKB-KW"/>
</dbReference>
<evidence type="ECO:0000259" key="6">
    <source>
        <dbReference type="PROSITE" id="PS51198"/>
    </source>
</evidence>
<dbReference type="Pfam" id="PF00580">
    <property type="entry name" value="UvrD-helicase"/>
    <property type="match status" value="1"/>
</dbReference>
<dbReference type="Pfam" id="PF13538">
    <property type="entry name" value="UvrD_C_2"/>
    <property type="match status" value="1"/>
</dbReference>
<sequence>MAVSKEEELIEREKLKKTAQVLDDEITLLQKRTKILQDDLQDFKKLAWQDFSSFDAGDITQAKSSTGEEESKVLREEDYLKRLLRIKGKPYFASIVYQDNEESEKETIYISTTYLKDKDKNNIVYDWRSPICSLFYDFETGPCYFFAPGGKFEGTLLRKRQYKIEDNTLINVFDNSINIDDEFLQDVLATSSSSKMKNVVNTIQEEQNKVIRNLEDKNLIVQGIAGSGKTSVALHRIAFLLYRLEHLNSNNILIFSPNNIFTEYISNVLPELGEDNTLQTTFDDYLSFFITEYKEIETFSNFICRYYTHEEQNIKLVKYKQSNLIIEDFTKYIKAYEKSCRYIKDLTEGKTNFISKEELNDLLHYKYDRLPLFARIEEIAEKLCFSFYKGSLKKKKTFMKLLKECANFKEDYKLIYKHFFMSKFCRIKLTPEEISSFIDKKVLNYEDSILLAYLKGMLSGFSYEQSIKQVVIDEAQDYTTLQYIIISKIFKKASFTILGDVNQNINPYYKHETLEDLMQIFPCSKYIELKKTYRSSKEIIDYTNKILGLNHITAIRRENSKPVIYRSNISNLKKTILDDLNVLSLEYLKMAIIAKDHYIATKLYNTIKNDINVSLINDNTKGINSDLVIIPAYLAKGLEFDCVIIYNDPLSKYKRNEKNLLYVACTRAQHELYIYN</sequence>
<feature type="coiled-coil region" evidence="5">
    <location>
        <begin position="5"/>
        <end position="32"/>
    </location>
</feature>
<evidence type="ECO:0000256" key="4">
    <source>
        <dbReference type="ARBA" id="ARBA00022840"/>
    </source>
</evidence>
<dbReference type="InterPro" id="IPR014016">
    <property type="entry name" value="UvrD-like_ATP-bd"/>
</dbReference>
<dbReference type="GO" id="GO:0005829">
    <property type="term" value="C:cytosol"/>
    <property type="evidence" value="ECO:0007669"/>
    <property type="project" value="TreeGrafter"/>
</dbReference>
<dbReference type="PANTHER" id="PTHR11070">
    <property type="entry name" value="UVRD / RECB / PCRA DNA HELICASE FAMILY MEMBER"/>
    <property type="match status" value="1"/>
</dbReference>
<name>K1RM60_9ZZZZ</name>
<dbReference type="PANTHER" id="PTHR11070:SF17">
    <property type="entry name" value="DNA HELICASE IV"/>
    <property type="match status" value="1"/>
</dbReference>
<dbReference type="SUPFAM" id="SSF52540">
    <property type="entry name" value="P-loop containing nucleoside triphosphate hydrolases"/>
    <property type="match status" value="1"/>
</dbReference>
<protein>
    <submittedName>
        <fullName evidence="7">UvrD/Rep helicase family protein</fullName>
    </submittedName>
</protein>
<dbReference type="EMBL" id="AJWZ01011103">
    <property type="protein sequence ID" value="EKC46478.1"/>
    <property type="molecule type" value="Genomic_DNA"/>
</dbReference>
<evidence type="ECO:0000256" key="3">
    <source>
        <dbReference type="ARBA" id="ARBA00022806"/>
    </source>
</evidence>
<dbReference type="GO" id="GO:0043138">
    <property type="term" value="F:3'-5' DNA helicase activity"/>
    <property type="evidence" value="ECO:0007669"/>
    <property type="project" value="TreeGrafter"/>
</dbReference>
<gene>
    <name evidence="7" type="ORF">OBE_16232</name>
</gene>
<dbReference type="InterPro" id="IPR027417">
    <property type="entry name" value="P-loop_NTPase"/>
</dbReference>
<dbReference type="AlphaFoldDB" id="K1RM60"/>
<keyword evidence="4" id="KW-0067">ATP-binding</keyword>
<dbReference type="InterPro" id="IPR027785">
    <property type="entry name" value="UvrD-like_helicase_C"/>
</dbReference>
<reference evidence="7" key="1">
    <citation type="journal article" date="2013" name="Environ. Microbiol.">
        <title>Microbiota from the distal guts of lean and obese adolescents exhibit partial functional redundancy besides clear differences in community structure.</title>
        <authorList>
            <person name="Ferrer M."/>
            <person name="Ruiz A."/>
            <person name="Lanza F."/>
            <person name="Haange S.B."/>
            <person name="Oberbach A."/>
            <person name="Till H."/>
            <person name="Bargiela R."/>
            <person name="Campoy C."/>
            <person name="Segura M.T."/>
            <person name="Richter M."/>
            <person name="von Bergen M."/>
            <person name="Seifert J."/>
            <person name="Suarez A."/>
        </authorList>
    </citation>
    <scope>NUCLEOTIDE SEQUENCE</scope>
</reference>
<evidence type="ECO:0000256" key="5">
    <source>
        <dbReference type="SAM" id="Coils"/>
    </source>
</evidence>
<accession>K1RM60</accession>
<evidence type="ECO:0000256" key="1">
    <source>
        <dbReference type="ARBA" id="ARBA00022741"/>
    </source>
</evidence>
<dbReference type="GO" id="GO:0003677">
    <property type="term" value="F:DNA binding"/>
    <property type="evidence" value="ECO:0007669"/>
    <property type="project" value="InterPro"/>
</dbReference>
<keyword evidence="2" id="KW-0378">Hydrolase</keyword>
<comment type="caution">
    <text evidence="7">The sequence shown here is derived from an EMBL/GenBank/DDBJ whole genome shotgun (WGS) entry which is preliminary data.</text>
</comment>
<evidence type="ECO:0000256" key="2">
    <source>
        <dbReference type="ARBA" id="ARBA00022801"/>
    </source>
</evidence>
<dbReference type="GO" id="GO:0005524">
    <property type="term" value="F:ATP binding"/>
    <property type="evidence" value="ECO:0007669"/>
    <property type="project" value="UniProtKB-KW"/>
</dbReference>
<dbReference type="Gene3D" id="3.40.50.300">
    <property type="entry name" value="P-loop containing nucleotide triphosphate hydrolases"/>
    <property type="match status" value="3"/>
</dbReference>
<keyword evidence="1" id="KW-0547">Nucleotide-binding</keyword>
<evidence type="ECO:0000313" key="7">
    <source>
        <dbReference type="EMBL" id="EKC46478.1"/>
    </source>
</evidence>
<feature type="domain" description="UvrD-like helicase ATP-binding" evidence="6">
    <location>
        <begin position="202"/>
        <end position="536"/>
    </location>
</feature>
<dbReference type="PROSITE" id="PS51198">
    <property type="entry name" value="UVRD_HELICASE_ATP_BIND"/>
    <property type="match status" value="1"/>
</dbReference>
<dbReference type="GO" id="GO:0000725">
    <property type="term" value="P:recombinational repair"/>
    <property type="evidence" value="ECO:0007669"/>
    <property type="project" value="TreeGrafter"/>
</dbReference>
<dbReference type="InterPro" id="IPR000212">
    <property type="entry name" value="DNA_helicase_UvrD/REP"/>
</dbReference>
<organism evidence="7">
    <name type="scientific">human gut metagenome</name>
    <dbReference type="NCBI Taxonomy" id="408170"/>
    <lineage>
        <taxon>unclassified sequences</taxon>
        <taxon>metagenomes</taxon>
        <taxon>organismal metagenomes</taxon>
    </lineage>
</organism>
<proteinExistence type="predicted"/>
<keyword evidence="3 7" id="KW-0347">Helicase</keyword>
<keyword evidence="5" id="KW-0175">Coiled coil</keyword>